<dbReference type="SUPFAM" id="SSF53335">
    <property type="entry name" value="S-adenosyl-L-methionine-dependent methyltransferases"/>
    <property type="match status" value="1"/>
</dbReference>
<dbReference type="GO" id="GO:0008168">
    <property type="term" value="F:methyltransferase activity"/>
    <property type="evidence" value="ECO:0007669"/>
    <property type="project" value="UniProtKB-KW"/>
</dbReference>
<feature type="domain" description="Methyltransferase" evidence="2">
    <location>
        <begin position="329"/>
        <end position="435"/>
    </location>
</feature>
<reference evidence="3 4" key="1">
    <citation type="submission" date="2024-03" db="EMBL/GenBank/DDBJ databases">
        <title>Complete genome sequence of the green alga Chloropicon roscoffensis RCC1871.</title>
        <authorList>
            <person name="Lemieux C."/>
            <person name="Pombert J.-F."/>
            <person name="Otis C."/>
            <person name="Turmel M."/>
        </authorList>
    </citation>
    <scope>NUCLEOTIDE SEQUENCE [LARGE SCALE GENOMIC DNA]</scope>
    <source>
        <strain evidence="3 4">RCC1871</strain>
    </source>
</reference>
<proteinExistence type="predicted"/>
<keyword evidence="3" id="KW-0489">Methyltransferase</keyword>
<evidence type="ECO:0000259" key="2">
    <source>
        <dbReference type="Pfam" id="PF13649"/>
    </source>
</evidence>
<dbReference type="EMBL" id="CP151504">
    <property type="protein sequence ID" value="WZN61412.1"/>
    <property type="molecule type" value="Genomic_DNA"/>
</dbReference>
<evidence type="ECO:0000256" key="1">
    <source>
        <dbReference type="SAM" id="MobiDB-lite"/>
    </source>
</evidence>
<dbReference type="Proteomes" id="UP001472866">
    <property type="component" value="Chromosome 04"/>
</dbReference>
<dbReference type="GO" id="GO:0032259">
    <property type="term" value="P:methylation"/>
    <property type="evidence" value="ECO:0007669"/>
    <property type="project" value="UniProtKB-KW"/>
</dbReference>
<evidence type="ECO:0000313" key="3">
    <source>
        <dbReference type="EMBL" id="WZN61412.1"/>
    </source>
</evidence>
<dbReference type="PANTHER" id="PTHR42912">
    <property type="entry name" value="METHYLTRANSFERASE"/>
    <property type="match status" value="1"/>
</dbReference>
<dbReference type="InterPro" id="IPR029063">
    <property type="entry name" value="SAM-dependent_MTases_sf"/>
</dbReference>
<protein>
    <submittedName>
        <fullName evidence="3">S-adenosyl-L-methionine-dependent methyltransferase</fullName>
    </submittedName>
</protein>
<dbReference type="Gene3D" id="3.40.50.150">
    <property type="entry name" value="Vaccinia Virus protein VP39"/>
    <property type="match status" value="1"/>
</dbReference>
<keyword evidence="4" id="KW-1185">Reference proteome</keyword>
<dbReference type="Pfam" id="PF13649">
    <property type="entry name" value="Methyltransf_25"/>
    <property type="match status" value="1"/>
</dbReference>
<evidence type="ECO:0000313" key="4">
    <source>
        <dbReference type="Proteomes" id="UP001472866"/>
    </source>
</evidence>
<name>A0AAX4P649_9CHLO</name>
<organism evidence="3 4">
    <name type="scientific">Chloropicon roscoffensis</name>
    <dbReference type="NCBI Taxonomy" id="1461544"/>
    <lineage>
        <taxon>Eukaryota</taxon>
        <taxon>Viridiplantae</taxon>
        <taxon>Chlorophyta</taxon>
        <taxon>Chloropicophyceae</taxon>
        <taxon>Chloropicales</taxon>
        <taxon>Chloropicaceae</taxon>
        <taxon>Chloropicon</taxon>
    </lineage>
</organism>
<feature type="region of interest" description="Disordered" evidence="1">
    <location>
        <begin position="64"/>
        <end position="88"/>
    </location>
</feature>
<dbReference type="AlphaFoldDB" id="A0AAX4P649"/>
<sequence length="509" mass="57061">MNKLSGTCVSTRRTATWPGRHVGHQMLLARQPVGLSRLCGVRGALRRRPAGRTYAAAAEDLGQRETGTGMAEDPVVQEKPKTPAELDGENFQEMPSVEFWRTWMRRSPVDDVQDFLQSGGGLGALDLGKVRSLAPFSASEWGLYEEGSFRYWSYHLLRSGFFVAQAAAGITASQRTSSEETSGRLLANLTTNAGLRLYTEALQMFRQDFANIKAGAYREPYDMDPRHRQFSPSFILRRTLRFLEEAPRTLKRRSEGVAEDVWLKSPLYPEYYMNTWHFQTDGWLSSTSAGVYETSTETLFLGQQDAMQRTTLVPLSGHLKGRDLAGCKIMELACGTGRFATFVKDNFPDATVTCLDMSPFYLQEARDNFEHWCELRGDTQGSAPGAEFLQAPAEDIPAEDGSYDAITCVYLFHEITQEVRRRVVSEMYRVLKPGGMVVFTDSIQVGDRPELDANIDAFTDFNEPNYTDYVRTDLGALFKSEGFVCGTKEVASRSKVLSFVKPLGQEEKI</sequence>
<dbReference type="CDD" id="cd02440">
    <property type="entry name" value="AdoMet_MTases"/>
    <property type="match status" value="1"/>
</dbReference>
<dbReference type="PANTHER" id="PTHR42912:SF81">
    <property type="entry name" value="METHYLTRANSFERASE DOMAIN-CONTAINING PROTEIN"/>
    <property type="match status" value="1"/>
</dbReference>
<gene>
    <name evidence="3" type="ORF">HKI87_04g29470</name>
</gene>
<dbReference type="InterPro" id="IPR041698">
    <property type="entry name" value="Methyltransf_25"/>
</dbReference>
<accession>A0AAX4P649</accession>
<dbReference type="InterPro" id="IPR050508">
    <property type="entry name" value="Methyltransf_Superfamily"/>
</dbReference>
<keyword evidence="3" id="KW-0808">Transferase</keyword>